<name>A0ABM5KX47_DIAVI</name>
<evidence type="ECO:0000313" key="2">
    <source>
        <dbReference type="Proteomes" id="UP001652700"/>
    </source>
</evidence>
<proteinExistence type="predicted"/>
<sequence length="92" mass="10544">MIFALVNVIVEGYLLVWRIESLYDGSTVSRELLYTCPWVCWNNKNRKALLITLTALQPLRVRSFGGAVVNNEYFKEVLKTVYSIVAVAVKFK</sequence>
<dbReference type="EnsemblMetazoa" id="XM_050658803.1">
    <property type="protein sequence ID" value="XP_050514760.1"/>
    <property type="gene ID" value="LOC126890002"/>
</dbReference>
<dbReference type="GeneID" id="126890002"/>
<organism evidence="1 2">
    <name type="scientific">Diabrotica virgifera virgifera</name>
    <name type="common">western corn rootworm</name>
    <dbReference type="NCBI Taxonomy" id="50390"/>
    <lineage>
        <taxon>Eukaryota</taxon>
        <taxon>Metazoa</taxon>
        <taxon>Ecdysozoa</taxon>
        <taxon>Arthropoda</taxon>
        <taxon>Hexapoda</taxon>
        <taxon>Insecta</taxon>
        <taxon>Pterygota</taxon>
        <taxon>Neoptera</taxon>
        <taxon>Endopterygota</taxon>
        <taxon>Coleoptera</taxon>
        <taxon>Polyphaga</taxon>
        <taxon>Cucujiformia</taxon>
        <taxon>Chrysomeloidea</taxon>
        <taxon>Chrysomelidae</taxon>
        <taxon>Galerucinae</taxon>
        <taxon>Diabroticina</taxon>
        <taxon>Diabroticites</taxon>
        <taxon>Diabrotica</taxon>
    </lineage>
</organism>
<protein>
    <submittedName>
        <fullName evidence="1">Uncharacterized protein</fullName>
    </submittedName>
</protein>
<accession>A0ABM5KX47</accession>
<dbReference type="RefSeq" id="XP_050514760.1">
    <property type="nucleotide sequence ID" value="XM_050658803.1"/>
</dbReference>
<reference evidence="1" key="1">
    <citation type="submission" date="2025-05" db="UniProtKB">
        <authorList>
            <consortium name="EnsemblMetazoa"/>
        </authorList>
    </citation>
    <scope>IDENTIFICATION</scope>
</reference>
<dbReference type="Proteomes" id="UP001652700">
    <property type="component" value="Unplaced"/>
</dbReference>
<evidence type="ECO:0000313" key="1">
    <source>
        <dbReference type="EnsemblMetazoa" id="XP_050514760.1"/>
    </source>
</evidence>
<keyword evidence="2" id="KW-1185">Reference proteome</keyword>